<accession>A0AA35WRX0</accession>
<organism evidence="2 3">
    <name type="scientific">Geodia barretti</name>
    <name type="common">Barrett's horny sponge</name>
    <dbReference type="NCBI Taxonomy" id="519541"/>
    <lineage>
        <taxon>Eukaryota</taxon>
        <taxon>Metazoa</taxon>
        <taxon>Porifera</taxon>
        <taxon>Demospongiae</taxon>
        <taxon>Heteroscleromorpha</taxon>
        <taxon>Tetractinellida</taxon>
        <taxon>Astrophorina</taxon>
        <taxon>Geodiidae</taxon>
        <taxon>Geodia</taxon>
    </lineage>
</organism>
<keyword evidence="1" id="KW-0812">Transmembrane</keyword>
<evidence type="ECO:0000313" key="3">
    <source>
        <dbReference type="Proteomes" id="UP001174909"/>
    </source>
</evidence>
<protein>
    <submittedName>
        <fullName evidence="2">Uncharacterized protein</fullName>
    </submittedName>
</protein>
<gene>
    <name evidence="2" type="ORF">GBAR_LOCUS17896</name>
</gene>
<name>A0AA35WRX0_GEOBA</name>
<evidence type="ECO:0000313" key="2">
    <source>
        <dbReference type="EMBL" id="CAI8031538.1"/>
    </source>
</evidence>
<dbReference type="EMBL" id="CASHTH010002544">
    <property type="protein sequence ID" value="CAI8031538.1"/>
    <property type="molecule type" value="Genomic_DNA"/>
</dbReference>
<keyword evidence="1" id="KW-1133">Transmembrane helix</keyword>
<dbReference type="AlphaFoldDB" id="A0AA35WRX0"/>
<dbReference type="Proteomes" id="UP001174909">
    <property type="component" value="Unassembled WGS sequence"/>
</dbReference>
<reference evidence="2" key="1">
    <citation type="submission" date="2023-03" db="EMBL/GenBank/DDBJ databases">
        <authorList>
            <person name="Steffen K."/>
            <person name="Cardenas P."/>
        </authorList>
    </citation>
    <scope>NUCLEOTIDE SEQUENCE</scope>
</reference>
<comment type="caution">
    <text evidence="2">The sequence shown here is derived from an EMBL/GenBank/DDBJ whole genome shotgun (WGS) entry which is preliminary data.</text>
</comment>
<proteinExistence type="predicted"/>
<feature type="transmembrane region" description="Helical" evidence="1">
    <location>
        <begin position="43"/>
        <end position="64"/>
    </location>
</feature>
<keyword evidence="3" id="KW-1185">Reference proteome</keyword>
<evidence type="ECO:0000256" key="1">
    <source>
        <dbReference type="SAM" id="Phobius"/>
    </source>
</evidence>
<keyword evidence="1" id="KW-0472">Membrane</keyword>
<sequence>MLPEDAGSGDVGDEISSRDLICLLPNVSRMHTTPQYWDTRAHAVAAFMSIFFVVALVWNSIIIYSMSMTCFSQS</sequence>